<keyword evidence="1" id="KW-0812">Transmembrane</keyword>
<reference evidence="2" key="1">
    <citation type="journal article" date="2014" name="Int. J. Syst. Evol. Microbiol.">
        <title>Complete genome sequence of Corynebacterium casei LMG S-19264T (=DSM 44701T), isolated from a smear-ripened cheese.</title>
        <authorList>
            <consortium name="US DOE Joint Genome Institute (JGI-PGF)"/>
            <person name="Walter F."/>
            <person name="Albersmeier A."/>
            <person name="Kalinowski J."/>
            <person name="Ruckert C."/>
        </authorList>
    </citation>
    <scope>NUCLEOTIDE SEQUENCE</scope>
    <source>
        <strain evidence="2">KCTC 42590</strain>
    </source>
</reference>
<evidence type="ECO:0000313" key="2">
    <source>
        <dbReference type="EMBL" id="GHF12360.1"/>
    </source>
</evidence>
<dbReference type="EMBL" id="BNCI01000001">
    <property type="protein sequence ID" value="GHF12360.1"/>
    <property type="molecule type" value="Genomic_DNA"/>
</dbReference>
<reference evidence="2" key="2">
    <citation type="submission" date="2020-09" db="EMBL/GenBank/DDBJ databases">
        <authorList>
            <person name="Sun Q."/>
            <person name="Kim S."/>
        </authorList>
    </citation>
    <scope>NUCLEOTIDE SEQUENCE</scope>
    <source>
        <strain evidence="2">KCTC 42590</strain>
    </source>
</reference>
<organism evidence="2 3">
    <name type="scientific">Kordiimonas sediminis</name>
    <dbReference type="NCBI Taxonomy" id="1735581"/>
    <lineage>
        <taxon>Bacteria</taxon>
        <taxon>Pseudomonadati</taxon>
        <taxon>Pseudomonadota</taxon>
        <taxon>Alphaproteobacteria</taxon>
        <taxon>Kordiimonadales</taxon>
        <taxon>Kordiimonadaceae</taxon>
        <taxon>Kordiimonas</taxon>
    </lineage>
</organism>
<keyword evidence="1" id="KW-1133">Transmembrane helix</keyword>
<feature type="transmembrane region" description="Helical" evidence="1">
    <location>
        <begin position="21"/>
        <end position="52"/>
    </location>
</feature>
<evidence type="ECO:0000256" key="1">
    <source>
        <dbReference type="SAM" id="Phobius"/>
    </source>
</evidence>
<protein>
    <submittedName>
        <fullName evidence="2">Uncharacterized protein</fullName>
    </submittedName>
</protein>
<accession>A0A919E492</accession>
<proteinExistence type="predicted"/>
<gene>
    <name evidence="2" type="ORF">GCM10017044_02880</name>
</gene>
<dbReference type="AlphaFoldDB" id="A0A919E492"/>
<keyword evidence="3" id="KW-1185">Reference proteome</keyword>
<sequence length="79" mass="8926">MTIFSKKPETVMGWTIAPPRLGLWAYLYGILYFAVPFLGAMALLDLVFYFIFQEFFDSCYAVFCLFEGTDAVSVPSSVT</sequence>
<evidence type="ECO:0000313" key="3">
    <source>
        <dbReference type="Proteomes" id="UP000630923"/>
    </source>
</evidence>
<dbReference type="Proteomes" id="UP000630923">
    <property type="component" value="Unassembled WGS sequence"/>
</dbReference>
<comment type="caution">
    <text evidence="2">The sequence shown here is derived from an EMBL/GenBank/DDBJ whole genome shotgun (WGS) entry which is preliminary data.</text>
</comment>
<dbReference type="RefSeq" id="WP_191249783.1">
    <property type="nucleotide sequence ID" value="NZ_BNCI01000001.1"/>
</dbReference>
<keyword evidence="1" id="KW-0472">Membrane</keyword>
<name>A0A919E492_9PROT</name>